<evidence type="ECO:0000256" key="1">
    <source>
        <dbReference type="SAM" id="MobiDB-lite"/>
    </source>
</evidence>
<keyword evidence="3" id="KW-1185">Reference proteome</keyword>
<dbReference type="EMBL" id="CM016560">
    <property type="protein sequence ID" value="TKV96201.1"/>
    <property type="molecule type" value="Genomic_DNA"/>
</dbReference>
<dbReference type="Proteomes" id="UP000298652">
    <property type="component" value="Chromosome 9"/>
</dbReference>
<name>A0A4U6T531_SETVI</name>
<dbReference type="AlphaFoldDB" id="A0A4U6T531"/>
<accession>A0A4U6T531</accession>
<evidence type="ECO:0000313" key="2">
    <source>
        <dbReference type="EMBL" id="TKV96201.1"/>
    </source>
</evidence>
<feature type="compositionally biased region" description="Pro residues" evidence="1">
    <location>
        <begin position="119"/>
        <end position="130"/>
    </location>
</feature>
<dbReference type="OMA" id="HMLEYSY"/>
<sequence length="216" mass="23202">MAKIDLPSYLVRGLFYALRNVRGVLRRPIRHRSHYGQRRSVFERLGPRVRRNNGNGRLFESAVCGLRANVVPCRQWTPVRGRLASPPRDPLLQGQPPSPHLGLDGVGPSNVKPSAVEAPAPPIVDTPAPPVVETSPPVEAVVFTSIPHTLEYAYSLPTPTPAAPTPVVTRNSVPPPDPWFLNTRAAPALDAMEVEEGDAVSSPSINNSAARTGASA</sequence>
<evidence type="ECO:0000313" key="3">
    <source>
        <dbReference type="Proteomes" id="UP000298652"/>
    </source>
</evidence>
<proteinExistence type="predicted"/>
<gene>
    <name evidence="2" type="ORF">SEVIR_9G414300v2</name>
</gene>
<reference evidence="2" key="1">
    <citation type="submission" date="2019-03" db="EMBL/GenBank/DDBJ databases">
        <title>WGS assembly of Setaria viridis.</title>
        <authorList>
            <person name="Huang P."/>
            <person name="Jenkins J."/>
            <person name="Grimwood J."/>
            <person name="Barry K."/>
            <person name="Healey A."/>
            <person name="Mamidi S."/>
            <person name="Sreedasyam A."/>
            <person name="Shu S."/>
            <person name="Feldman M."/>
            <person name="Wu J."/>
            <person name="Yu Y."/>
            <person name="Chen C."/>
            <person name="Johnson J."/>
            <person name="Rokhsar D."/>
            <person name="Baxter I."/>
            <person name="Schmutz J."/>
            <person name="Brutnell T."/>
            <person name="Kellogg E."/>
        </authorList>
    </citation>
    <scope>NUCLEOTIDE SEQUENCE [LARGE SCALE GENOMIC DNA]</scope>
</reference>
<feature type="compositionally biased region" description="Polar residues" evidence="1">
    <location>
        <begin position="201"/>
        <end position="216"/>
    </location>
</feature>
<feature type="region of interest" description="Disordered" evidence="1">
    <location>
        <begin position="195"/>
        <end position="216"/>
    </location>
</feature>
<protein>
    <submittedName>
        <fullName evidence="2">Uncharacterized protein</fullName>
    </submittedName>
</protein>
<feature type="region of interest" description="Disordered" evidence="1">
    <location>
        <begin position="81"/>
        <end position="131"/>
    </location>
</feature>
<dbReference type="Gramene" id="TKV96201">
    <property type="protein sequence ID" value="TKV96201"/>
    <property type="gene ID" value="SEVIR_9G414300v2"/>
</dbReference>
<organism evidence="2 3">
    <name type="scientific">Setaria viridis</name>
    <name type="common">Green bristlegrass</name>
    <name type="synonym">Setaria italica subsp. viridis</name>
    <dbReference type="NCBI Taxonomy" id="4556"/>
    <lineage>
        <taxon>Eukaryota</taxon>
        <taxon>Viridiplantae</taxon>
        <taxon>Streptophyta</taxon>
        <taxon>Embryophyta</taxon>
        <taxon>Tracheophyta</taxon>
        <taxon>Spermatophyta</taxon>
        <taxon>Magnoliopsida</taxon>
        <taxon>Liliopsida</taxon>
        <taxon>Poales</taxon>
        <taxon>Poaceae</taxon>
        <taxon>PACMAD clade</taxon>
        <taxon>Panicoideae</taxon>
        <taxon>Panicodae</taxon>
        <taxon>Paniceae</taxon>
        <taxon>Cenchrinae</taxon>
        <taxon>Setaria</taxon>
    </lineage>
</organism>